<dbReference type="Proteomes" id="UP000824071">
    <property type="component" value="Unassembled WGS sequence"/>
</dbReference>
<dbReference type="InterPro" id="IPR051052">
    <property type="entry name" value="Diverse_substrate_MTase"/>
</dbReference>
<evidence type="ECO:0000259" key="4">
    <source>
        <dbReference type="Pfam" id="PF08241"/>
    </source>
</evidence>
<evidence type="ECO:0000256" key="3">
    <source>
        <dbReference type="ARBA" id="ARBA00022679"/>
    </source>
</evidence>
<accession>A0A9D1LCY4</accession>
<dbReference type="InterPro" id="IPR029063">
    <property type="entry name" value="SAM-dependent_MTases_sf"/>
</dbReference>
<keyword evidence="3" id="KW-0808">Transferase</keyword>
<reference evidence="5" key="1">
    <citation type="submission" date="2020-10" db="EMBL/GenBank/DDBJ databases">
        <authorList>
            <person name="Gilroy R."/>
        </authorList>
    </citation>
    <scope>NUCLEOTIDE SEQUENCE</scope>
    <source>
        <strain evidence="5">ChiGjej1B1-19959</strain>
    </source>
</reference>
<sequence length="250" mass="27587">MNEEKFSGKAQLYKAYRPAYPDAALDFLYGELGFSSDSAVADIGAGTGILTALLLSRGVRKMYAVEPNADMRQAMEAALAHDPRFTAVDASAENTGLPAGSVDFVTAAQAFHWFDRARFRAECRRILKPGGQVLLLYNNRVESPIVSENAAVNRTYCPDFKGFSGGQTQTPEAFADFFKDGTAAHRQFQNPFFLDEKGFVGRSLSSSYAPKPGDKAYDAYVAALRALFRKYAENGRVFMPYETHVYYGEV</sequence>
<gene>
    <name evidence="5" type="ORF">IAC53_05260</name>
</gene>
<protein>
    <submittedName>
        <fullName evidence="5">Class I SAM-dependent methyltransferase</fullName>
    </submittedName>
</protein>
<dbReference type="InterPro" id="IPR013216">
    <property type="entry name" value="Methyltransf_11"/>
</dbReference>
<name>A0A9D1LCY4_9FIRM</name>
<comment type="caution">
    <text evidence="5">The sequence shown here is derived from an EMBL/GenBank/DDBJ whole genome shotgun (WGS) entry which is preliminary data.</text>
</comment>
<dbReference type="AlphaFoldDB" id="A0A9D1LCY4"/>
<dbReference type="Gene3D" id="3.40.50.150">
    <property type="entry name" value="Vaccinia Virus protein VP39"/>
    <property type="match status" value="1"/>
</dbReference>
<comment type="similarity">
    <text evidence="1">Belongs to the methyltransferase superfamily.</text>
</comment>
<evidence type="ECO:0000256" key="2">
    <source>
        <dbReference type="ARBA" id="ARBA00022603"/>
    </source>
</evidence>
<keyword evidence="2 5" id="KW-0489">Methyltransferase</keyword>
<evidence type="ECO:0000256" key="1">
    <source>
        <dbReference type="ARBA" id="ARBA00008361"/>
    </source>
</evidence>
<dbReference type="CDD" id="cd02440">
    <property type="entry name" value="AdoMet_MTases"/>
    <property type="match status" value="1"/>
</dbReference>
<evidence type="ECO:0000313" key="6">
    <source>
        <dbReference type="Proteomes" id="UP000824071"/>
    </source>
</evidence>
<dbReference type="PANTHER" id="PTHR44942">
    <property type="entry name" value="METHYLTRANSF_11 DOMAIN-CONTAINING PROTEIN"/>
    <property type="match status" value="1"/>
</dbReference>
<proteinExistence type="inferred from homology"/>
<feature type="domain" description="Methyltransferase type 11" evidence="4">
    <location>
        <begin position="42"/>
        <end position="134"/>
    </location>
</feature>
<dbReference type="PANTHER" id="PTHR44942:SF4">
    <property type="entry name" value="METHYLTRANSFERASE TYPE 11 DOMAIN-CONTAINING PROTEIN"/>
    <property type="match status" value="1"/>
</dbReference>
<dbReference type="SUPFAM" id="SSF53335">
    <property type="entry name" value="S-adenosyl-L-methionine-dependent methyltransferases"/>
    <property type="match status" value="1"/>
</dbReference>
<dbReference type="EMBL" id="DVMW01000032">
    <property type="protein sequence ID" value="HIU35998.1"/>
    <property type="molecule type" value="Genomic_DNA"/>
</dbReference>
<dbReference type="Pfam" id="PF08241">
    <property type="entry name" value="Methyltransf_11"/>
    <property type="match status" value="1"/>
</dbReference>
<evidence type="ECO:0000313" key="5">
    <source>
        <dbReference type="EMBL" id="HIU35998.1"/>
    </source>
</evidence>
<organism evidence="5 6">
    <name type="scientific">Candidatus Fimenecus excrementigallinarum</name>
    <dbReference type="NCBI Taxonomy" id="2840816"/>
    <lineage>
        <taxon>Bacteria</taxon>
        <taxon>Bacillati</taxon>
        <taxon>Bacillota</taxon>
        <taxon>Clostridia</taxon>
        <taxon>Candidatus Fimenecus</taxon>
    </lineage>
</organism>
<dbReference type="GO" id="GO:0032259">
    <property type="term" value="P:methylation"/>
    <property type="evidence" value="ECO:0007669"/>
    <property type="project" value="UniProtKB-KW"/>
</dbReference>
<reference evidence="5" key="2">
    <citation type="journal article" date="2021" name="PeerJ">
        <title>Extensive microbial diversity within the chicken gut microbiome revealed by metagenomics and culture.</title>
        <authorList>
            <person name="Gilroy R."/>
            <person name="Ravi A."/>
            <person name="Getino M."/>
            <person name="Pursley I."/>
            <person name="Horton D.L."/>
            <person name="Alikhan N.F."/>
            <person name="Baker D."/>
            <person name="Gharbi K."/>
            <person name="Hall N."/>
            <person name="Watson M."/>
            <person name="Adriaenssens E.M."/>
            <person name="Foster-Nyarko E."/>
            <person name="Jarju S."/>
            <person name="Secka A."/>
            <person name="Antonio M."/>
            <person name="Oren A."/>
            <person name="Chaudhuri R.R."/>
            <person name="La Ragione R."/>
            <person name="Hildebrand F."/>
            <person name="Pallen M.J."/>
        </authorList>
    </citation>
    <scope>NUCLEOTIDE SEQUENCE</scope>
    <source>
        <strain evidence="5">ChiGjej1B1-19959</strain>
    </source>
</reference>
<dbReference type="GO" id="GO:0008757">
    <property type="term" value="F:S-adenosylmethionine-dependent methyltransferase activity"/>
    <property type="evidence" value="ECO:0007669"/>
    <property type="project" value="InterPro"/>
</dbReference>